<dbReference type="NCBIfam" id="NF005741">
    <property type="entry name" value="PRK07565.1"/>
    <property type="match status" value="1"/>
</dbReference>
<evidence type="ECO:0000256" key="4">
    <source>
        <dbReference type="ARBA" id="ARBA00022643"/>
    </source>
</evidence>
<feature type="domain" description="Dihydroorotate dehydrogenase catalytic" evidence="7">
    <location>
        <begin position="42"/>
        <end position="329"/>
    </location>
</feature>
<dbReference type="Proteomes" id="UP000230914">
    <property type="component" value="Unassembled WGS sequence"/>
</dbReference>
<dbReference type="PANTHER" id="PTHR48109">
    <property type="entry name" value="DIHYDROOROTATE DEHYDROGENASE (QUINONE), MITOCHONDRIAL-RELATED"/>
    <property type="match status" value="1"/>
</dbReference>
<evidence type="ECO:0000256" key="2">
    <source>
        <dbReference type="ARBA" id="ARBA00004725"/>
    </source>
</evidence>
<comment type="cofactor">
    <cofactor evidence="1">
        <name>FMN</name>
        <dbReference type="ChEBI" id="CHEBI:58210"/>
    </cofactor>
</comment>
<dbReference type="InterPro" id="IPR050074">
    <property type="entry name" value="DHO_dehydrogenase"/>
</dbReference>
<keyword evidence="5" id="KW-0665">Pyrimidine biosynthesis</keyword>
<sequence>MRDGTCIRSTPISSVLSPISTMPSMTSTTISIPTRSHPMPDLRTEYLGLELRSPLVASAGPHTGNPDKWAELDAAGVGAIVLPSLFEELIEQEMDEIDNLFSLHADSFGEAGSFMPEVDGFGNVTDNYLSLVESAKKAMSVPVIASLNGTHAGGWLRYAKLLEEAGADAIELNLYVIGADSSVDAATSEAEQLEVIRTVSETVDIPINVKLSPFYSSLANFLVQVEQAGAAGVALFNRFYAPDIDLETLDIDLKIALSNQNELRLPLRWIGIAHSLVSMSIAGTTGVHCGRDAAKLILAGADVAMSTSALLFHGPSYISTLESELVEWMKGHNYESVSEMRGAVSRDSTADPDAYERANYIINLRSYASRFLSGRSVPRLDS</sequence>
<dbReference type="GO" id="GO:0006207">
    <property type="term" value="P:'de novo' pyrimidine nucleobase biosynthetic process"/>
    <property type="evidence" value="ECO:0007669"/>
    <property type="project" value="TreeGrafter"/>
</dbReference>
<evidence type="ECO:0000256" key="1">
    <source>
        <dbReference type="ARBA" id="ARBA00001917"/>
    </source>
</evidence>
<name>A0A2G6KC43_9ACTN</name>
<keyword evidence="6 8" id="KW-0560">Oxidoreductase</keyword>
<evidence type="ECO:0000259" key="7">
    <source>
        <dbReference type="Pfam" id="PF01180"/>
    </source>
</evidence>
<evidence type="ECO:0000256" key="5">
    <source>
        <dbReference type="ARBA" id="ARBA00022975"/>
    </source>
</evidence>
<reference evidence="8 9" key="1">
    <citation type="submission" date="2017-10" db="EMBL/GenBank/DDBJ databases">
        <title>Novel microbial diversity and functional potential in the marine mammal oral microbiome.</title>
        <authorList>
            <person name="Dudek N.K."/>
            <person name="Sun C.L."/>
            <person name="Burstein D."/>
            <person name="Kantor R.S."/>
            <person name="Aliaga Goltsman D.S."/>
            <person name="Bik E.M."/>
            <person name="Thomas B.C."/>
            <person name="Banfield J.F."/>
            <person name="Relman D.A."/>
        </authorList>
    </citation>
    <scope>NUCLEOTIDE SEQUENCE [LARGE SCALE GENOMIC DNA]</scope>
    <source>
        <strain evidence="8">DOLJORAL78_61_10</strain>
    </source>
</reference>
<dbReference type="GO" id="GO:0006221">
    <property type="term" value="P:pyrimidine nucleotide biosynthetic process"/>
    <property type="evidence" value="ECO:0007669"/>
    <property type="project" value="UniProtKB-KW"/>
</dbReference>
<proteinExistence type="predicted"/>
<gene>
    <name evidence="8" type="ORF">CSA55_02175</name>
</gene>
<dbReference type="Pfam" id="PF01180">
    <property type="entry name" value="DHO_dh"/>
    <property type="match status" value="1"/>
</dbReference>
<keyword evidence="4" id="KW-0288">FMN</keyword>
<dbReference type="SUPFAM" id="SSF51395">
    <property type="entry name" value="FMN-linked oxidoreductases"/>
    <property type="match status" value="1"/>
</dbReference>
<dbReference type="InterPro" id="IPR013785">
    <property type="entry name" value="Aldolase_TIM"/>
</dbReference>
<dbReference type="PANTHER" id="PTHR48109:SF3">
    <property type="entry name" value="SLL0744 PROTEIN"/>
    <property type="match status" value="1"/>
</dbReference>
<protein>
    <submittedName>
        <fullName evidence="8">Dihydroorotate dehydrogenase</fullName>
        <ecNumber evidence="8">1.3.98.1</ecNumber>
    </submittedName>
</protein>
<evidence type="ECO:0000256" key="3">
    <source>
        <dbReference type="ARBA" id="ARBA00022630"/>
    </source>
</evidence>
<dbReference type="InterPro" id="IPR005720">
    <property type="entry name" value="Dihydroorotate_DH_cat"/>
</dbReference>
<dbReference type="EMBL" id="PDSL01000035">
    <property type="protein sequence ID" value="PIE33248.1"/>
    <property type="molecule type" value="Genomic_DNA"/>
</dbReference>
<keyword evidence="3" id="KW-0285">Flavoprotein</keyword>
<comment type="pathway">
    <text evidence="2">Pyrimidine metabolism; UMP biosynthesis via de novo pathway.</text>
</comment>
<dbReference type="Gene3D" id="3.20.20.70">
    <property type="entry name" value="Aldolase class I"/>
    <property type="match status" value="1"/>
</dbReference>
<dbReference type="EC" id="1.3.98.1" evidence="8"/>
<evidence type="ECO:0000256" key="6">
    <source>
        <dbReference type="ARBA" id="ARBA00023002"/>
    </source>
</evidence>
<dbReference type="GO" id="GO:1990663">
    <property type="term" value="F:dihydroorotate dehydrogenase (fumarate) activity"/>
    <property type="evidence" value="ECO:0007669"/>
    <property type="project" value="UniProtKB-EC"/>
</dbReference>
<accession>A0A2G6KC43</accession>
<comment type="caution">
    <text evidence="8">The sequence shown here is derived from an EMBL/GenBank/DDBJ whole genome shotgun (WGS) entry which is preliminary data.</text>
</comment>
<dbReference type="GO" id="GO:0005737">
    <property type="term" value="C:cytoplasm"/>
    <property type="evidence" value="ECO:0007669"/>
    <property type="project" value="InterPro"/>
</dbReference>
<dbReference type="AlphaFoldDB" id="A0A2G6KC43"/>
<evidence type="ECO:0000313" key="8">
    <source>
        <dbReference type="EMBL" id="PIE33248.1"/>
    </source>
</evidence>
<evidence type="ECO:0000313" key="9">
    <source>
        <dbReference type="Proteomes" id="UP000230914"/>
    </source>
</evidence>
<organism evidence="8 9">
    <name type="scientific">Ilumatobacter coccineus</name>
    <dbReference type="NCBI Taxonomy" id="467094"/>
    <lineage>
        <taxon>Bacteria</taxon>
        <taxon>Bacillati</taxon>
        <taxon>Actinomycetota</taxon>
        <taxon>Acidimicrobiia</taxon>
        <taxon>Acidimicrobiales</taxon>
        <taxon>Ilumatobacteraceae</taxon>
        <taxon>Ilumatobacter</taxon>
    </lineage>
</organism>